<evidence type="ECO:0000313" key="1">
    <source>
        <dbReference type="EMBL" id="JAH67093.1"/>
    </source>
</evidence>
<proteinExistence type="predicted"/>
<sequence length="27" mass="2792">MFTFTGLGAASIFKSPCNKKCVGVGEV</sequence>
<dbReference type="EMBL" id="GBXM01041484">
    <property type="protein sequence ID" value="JAH67093.1"/>
    <property type="molecule type" value="Transcribed_RNA"/>
</dbReference>
<accession>A0A0E9UQ49</accession>
<reference evidence="1" key="1">
    <citation type="submission" date="2014-11" db="EMBL/GenBank/DDBJ databases">
        <authorList>
            <person name="Amaro Gonzalez C."/>
        </authorList>
    </citation>
    <scope>NUCLEOTIDE SEQUENCE</scope>
</reference>
<protein>
    <submittedName>
        <fullName evidence="1">Uncharacterized protein</fullName>
    </submittedName>
</protein>
<organism evidence="1">
    <name type="scientific">Anguilla anguilla</name>
    <name type="common">European freshwater eel</name>
    <name type="synonym">Muraena anguilla</name>
    <dbReference type="NCBI Taxonomy" id="7936"/>
    <lineage>
        <taxon>Eukaryota</taxon>
        <taxon>Metazoa</taxon>
        <taxon>Chordata</taxon>
        <taxon>Craniata</taxon>
        <taxon>Vertebrata</taxon>
        <taxon>Euteleostomi</taxon>
        <taxon>Actinopterygii</taxon>
        <taxon>Neopterygii</taxon>
        <taxon>Teleostei</taxon>
        <taxon>Anguilliformes</taxon>
        <taxon>Anguillidae</taxon>
        <taxon>Anguilla</taxon>
    </lineage>
</organism>
<reference evidence="1" key="2">
    <citation type="journal article" date="2015" name="Fish Shellfish Immunol.">
        <title>Early steps in the European eel (Anguilla anguilla)-Vibrio vulnificus interaction in the gills: Role of the RtxA13 toxin.</title>
        <authorList>
            <person name="Callol A."/>
            <person name="Pajuelo D."/>
            <person name="Ebbesson L."/>
            <person name="Teles M."/>
            <person name="MacKenzie S."/>
            <person name="Amaro C."/>
        </authorList>
    </citation>
    <scope>NUCLEOTIDE SEQUENCE</scope>
</reference>
<dbReference type="AlphaFoldDB" id="A0A0E9UQ49"/>
<name>A0A0E9UQ49_ANGAN</name>